<evidence type="ECO:0000259" key="7">
    <source>
        <dbReference type="Pfam" id="PF09349"/>
    </source>
</evidence>
<evidence type="ECO:0000256" key="4">
    <source>
        <dbReference type="ARBA" id="ARBA00022631"/>
    </source>
</evidence>
<comment type="caution">
    <text evidence="8">The sequence shown here is derived from an EMBL/GenBank/DDBJ whole genome shotgun (WGS) entry which is preliminary data.</text>
</comment>
<dbReference type="EMBL" id="JALNTZ010000003">
    <property type="protein sequence ID" value="KAJ3660020.1"/>
    <property type="molecule type" value="Genomic_DNA"/>
</dbReference>
<dbReference type="EC" id="4.1.1.97" evidence="3"/>
<comment type="catalytic activity">
    <reaction evidence="1">
        <text>5-hydroxy-2-oxo-4-ureido-2,5-dihydro-1H-imidazole-5-carboxylate + H(+) = (S)-allantoin + CO2</text>
        <dbReference type="Rhea" id="RHEA:26301"/>
        <dbReference type="ChEBI" id="CHEBI:15378"/>
        <dbReference type="ChEBI" id="CHEBI:15678"/>
        <dbReference type="ChEBI" id="CHEBI:16526"/>
        <dbReference type="ChEBI" id="CHEBI:58639"/>
        <dbReference type="EC" id="4.1.1.97"/>
    </reaction>
</comment>
<name>A0AA38MJN7_9CUCU</name>
<feature type="domain" description="Oxo-4-hydroxy-4-carboxy-5-ureidoimidazoline decarboxylase" evidence="7">
    <location>
        <begin position="16"/>
        <end position="168"/>
    </location>
</feature>
<dbReference type="InterPro" id="IPR018020">
    <property type="entry name" value="OHCU_decarboxylase"/>
</dbReference>
<dbReference type="SUPFAM" id="SSF158694">
    <property type="entry name" value="UraD-Like"/>
    <property type="match status" value="1"/>
</dbReference>
<keyword evidence="5" id="KW-0210">Decarboxylase</keyword>
<evidence type="ECO:0000313" key="8">
    <source>
        <dbReference type="EMBL" id="KAJ3660020.1"/>
    </source>
</evidence>
<evidence type="ECO:0000256" key="1">
    <source>
        <dbReference type="ARBA" id="ARBA00001163"/>
    </source>
</evidence>
<evidence type="ECO:0000313" key="9">
    <source>
        <dbReference type="Proteomes" id="UP001168821"/>
    </source>
</evidence>
<keyword evidence="4" id="KW-0659">Purine metabolism</keyword>
<dbReference type="GO" id="GO:0051997">
    <property type="term" value="F:2-oxo-4-hydroxy-4-carboxy-5-ureidoimidazoline decarboxylase activity"/>
    <property type="evidence" value="ECO:0007669"/>
    <property type="project" value="UniProtKB-EC"/>
</dbReference>
<evidence type="ECO:0000256" key="5">
    <source>
        <dbReference type="ARBA" id="ARBA00022793"/>
    </source>
</evidence>
<dbReference type="Gene3D" id="1.10.3330.10">
    <property type="entry name" value="Oxo-4-hydroxy-4-carboxy-5-ureidoimidazoline decarboxylase"/>
    <property type="match status" value="1"/>
</dbReference>
<sequence>MPMTILTIQEVNNIISEHFIKIFGNVVEHYPAAAIGILRYRPFKNAGDISVAFNKFLDKLSLREKQNILQLYPDLVAKLADLSKFMLHIEQYQRISGADLLTIEDKQKLGQLNKRYREKFGFPFVTYGKEYKDVFTIFSEMETRIENNIEEETELAINEVKKIGKLRICEILQR</sequence>
<comment type="pathway">
    <text evidence="2">Purine metabolism; urate degradation; (S)-allantoin from urate: step 3/3.</text>
</comment>
<keyword evidence="9" id="KW-1185">Reference proteome</keyword>
<dbReference type="GO" id="GO:0006144">
    <property type="term" value="P:purine nucleobase metabolic process"/>
    <property type="evidence" value="ECO:0007669"/>
    <property type="project" value="UniProtKB-KW"/>
</dbReference>
<protein>
    <recommendedName>
        <fullName evidence="3">2-oxo-4-hydroxy-4-carboxy-5-ureidoimidazoline decarboxylase</fullName>
        <ecNumber evidence="3">4.1.1.97</ecNumber>
    </recommendedName>
</protein>
<organism evidence="8 9">
    <name type="scientific">Zophobas morio</name>
    <dbReference type="NCBI Taxonomy" id="2755281"/>
    <lineage>
        <taxon>Eukaryota</taxon>
        <taxon>Metazoa</taxon>
        <taxon>Ecdysozoa</taxon>
        <taxon>Arthropoda</taxon>
        <taxon>Hexapoda</taxon>
        <taxon>Insecta</taxon>
        <taxon>Pterygota</taxon>
        <taxon>Neoptera</taxon>
        <taxon>Endopterygota</taxon>
        <taxon>Coleoptera</taxon>
        <taxon>Polyphaga</taxon>
        <taxon>Cucujiformia</taxon>
        <taxon>Tenebrionidae</taxon>
        <taxon>Zophobas</taxon>
    </lineage>
</organism>
<dbReference type="PANTHER" id="PTHR43466">
    <property type="entry name" value="2-OXO-4-HYDROXY-4-CARBOXY-5-UREIDOIMIDAZOLINE DECARBOXYLASE-RELATED"/>
    <property type="match status" value="1"/>
</dbReference>
<dbReference type="AlphaFoldDB" id="A0AA38MJN7"/>
<dbReference type="GO" id="GO:0019628">
    <property type="term" value="P:urate catabolic process"/>
    <property type="evidence" value="ECO:0007669"/>
    <property type="project" value="TreeGrafter"/>
</dbReference>
<reference evidence="8" key="1">
    <citation type="journal article" date="2023" name="G3 (Bethesda)">
        <title>Whole genome assemblies of Zophobas morio and Tenebrio molitor.</title>
        <authorList>
            <person name="Kaur S."/>
            <person name="Stinson S.A."/>
            <person name="diCenzo G.C."/>
        </authorList>
    </citation>
    <scope>NUCLEOTIDE SEQUENCE</scope>
    <source>
        <strain evidence="8">QUZm001</strain>
    </source>
</reference>
<dbReference type="InterPro" id="IPR036778">
    <property type="entry name" value="OHCU_decarboxylase_sf"/>
</dbReference>
<dbReference type="Proteomes" id="UP001168821">
    <property type="component" value="Unassembled WGS sequence"/>
</dbReference>
<evidence type="ECO:0000256" key="3">
    <source>
        <dbReference type="ARBA" id="ARBA00012257"/>
    </source>
</evidence>
<dbReference type="Pfam" id="PF09349">
    <property type="entry name" value="OHCU_decarbox"/>
    <property type="match status" value="1"/>
</dbReference>
<dbReference type="PANTHER" id="PTHR43466:SF1">
    <property type="entry name" value="2-OXO-4-HYDROXY-4-CARBOXY-5-UREIDOIMIDAZOLINE DECARBOXYLASE-RELATED"/>
    <property type="match status" value="1"/>
</dbReference>
<gene>
    <name evidence="8" type="ORF">Zmor_011676</name>
</gene>
<dbReference type="GO" id="GO:0005777">
    <property type="term" value="C:peroxisome"/>
    <property type="evidence" value="ECO:0007669"/>
    <property type="project" value="TreeGrafter"/>
</dbReference>
<keyword evidence="6" id="KW-0456">Lyase</keyword>
<evidence type="ECO:0000256" key="2">
    <source>
        <dbReference type="ARBA" id="ARBA00004754"/>
    </source>
</evidence>
<proteinExistence type="predicted"/>
<evidence type="ECO:0000256" key="6">
    <source>
        <dbReference type="ARBA" id="ARBA00023239"/>
    </source>
</evidence>
<accession>A0AA38MJN7</accession>